<proteinExistence type="inferred from homology"/>
<dbReference type="Gene3D" id="1.10.3720.10">
    <property type="entry name" value="MetI-like"/>
    <property type="match status" value="1"/>
</dbReference>
<dbReference type="InterPro" id="IPR000515">
    <property type="entry name" value="MetI-like"/>
</dbReference>
<dbReference type="AlphaFoldDB" id="A0A3E3IUS8"/>
<dbReference type="CDD" id="cd06261">
    <property type="entry name" value="TM_PBP2"/>
    <property type="match status" value="1"/>
</dbReference>
<evidence type="ECO:0000256" key="3">
    <source>
        <dbReference type="ARBA" id="ARBA00022475"/>
    </source>
</evidence>
<dbReference type="Proteomes" id="UP000261166">
    <property type="component" value="Unassembled WGS sequence"/>
</dbReference>
<dbReference type="SUPFAM" id="SSF161098">
    <property type="entry name" value="MetI-like"/>
    <property type="match status" value="1"/>
</dbReference>
<feature type="transmembrane region" description="Helical" evidence="7">
    <location>
        <begin position="12"/>
        <end position="32"/>
    </location>
</feature>
<comment type="similarity">
    <text evidence="7">Belongs to the binding-protein-dependent transport system permease family.</text>
</comment>
<protein>
    <submittedName>
        <fullName evidence="9">Carbohydrate ABC transporter permease</fullName>
    </submittedName>
</protein>
<sequence>MVKRDKVFQTIDHIILFLVSLFCVLPLILLFSSSFSNETAILHEGYHILPRQFDLTAYKYIVNGSSGILRSYGISALVTIAGTLGNLVLTILYAYPISRKDLRGQAFFPFFLFFTILFNGGLIPTYMMWTNTFHIKNSYLAYILPNLLVNGFYVIMARNYFASNIPVALLESAKMDGAGEFRILRSIVLPMSKPILATLGLFVSLNYWNDWQNGLYYISNDKMYTIQVLLNRMLLDTLYMQQGLAKNISSSIGASLPTATLKMAIAVLGAIPVLIIFPFISKYLSGGIVVGAVKG</sequence>
<dbReference type="InterPro" id="IPR035906">
    <property type="entry name" value="MetI-like_sf"/>
</dbReference>
<name>A0A3E3IUS8_9FIRM</name>
<organism evidence="9 10">
    <name type="scientific">Eisenbergiella massiliensis</name>
    <dbReference type="NCBI Taxonomy" id="1720294"/>
    <lineage>
        <taxon>Bacteria</taxon>
        <taxon>Bacillati</taxon>
        <taxon>Bacillota</taxon>
        <taxon>Clostridia</taxon>
        <taxon>Lachnospirales</taxon>
        <taxon>Lachnospiraceae</taxon>
        <taxon>Eisenbergiella</taxon>
    </lineage>
</organism>
<evidence type="ECO:0000256" key="5">
    <source>
        <dbReference type="ARBA" id="ARBA00022989"/>
    </source>
</evidence>
<dbReference type="OrthoDB" id="157184at2"/>
<keyword evidence="6 7" id="KW-0472">Membrane</keyword>
<dbReference type="EMBL" id="QVLU01000013">
    <property type="protein sequence ID" value="RGE70868.1"/>
    <property type="molecule type" value="Genomic_DNA"/>
</dbReference>
<feature type="transmembrane region" description="Helical" evidence="7">
    <location>
        <begin position="182"/>
        <end position="203"/>
    </location>
</feature>
<evidence type="ECO:0000256" key="4">
    <source>
        <dbReference type="ARBA" id="ARBA00022692"/>
    </source>
</evidence>
<dbReference type="Pfam" id="PF00528">
    <property type="entry name" value="BPD_transp_1"/>
    <property type="match status" value="1"/>
</dbReference>
<dbReference type="RefSeq" id="WP_025491227.1">
    <property type="nucleotide sequence ID" value="NZ_JBKUNB010000006.1"/>
</dbReference>
<gene>
    <name evidence="9" type="ORF">DWY69_15175</name>
</gene>
<feature type="domain" description="ABC transmembrane type-1" evidence="8">
    <location>
        <begin position="72"/>
        <end position="280"/>
    </location>
</feature>
<comment type="subcellular location">
    <subcellularLocation>
        <location evidence="1 7">Cell membrane</location>
        <topology evidence="1 7">Multi-pass membrane protein</topology>
    </subcellularLocation>
</comment>
<dbReference type="GO" id="GO:0055085">
    <property type="term" value="P:transmembrane transport"/>
    <property type="evidence" value="ECO:0007669"/>
    <property type="project" value="InterPro"/>
</dbReference>
<feature type="transmembrane region" description="Helical" evidence="7">
    <location>
        <begin position="107"/>
        <end position="127"/>
    </location>
</feature>
<evidence type="ECO:0000256" key="1">
    <source>
        <dbReference type="ARBA" id="ARBA00004651"/>
    </source>
</evidence>
<dbReference type="GO" id="GO:0005886">
    <property type="term" value="C:plasma membrane"/>
    <property type="evidence" value="ECO:0007669"/>
    <property type="project" value="UniProtKB-SubCell"/>
</dbReference>
<accession>A0A3E3IUS8</accession>
<comment type="caution">
    <text evidence="9">The sequence shown here is derived from an EMBL/GenBank/DDBJ whole genome shotgun (WGS) entry which is preliminary data.</text>
</comment>
<keyword evidence="3" id="KW-1003">Cell membrane</keyword>
<evidence type="ECO:0000256" key="7">
    <source>
        <dbReference type="RuleBase" id="RU363032"/>
    </source>
</evidence>
<dbReference type="PROSITE" id="PS50928">
    <property type="entry name" value="ABC_TM1"/>
    <property type="match status" value="1"/>
</dbReference>
<keyword evidence="4 7" id="KW-0812">Transmembrane</keyword>
<evidence type="ECO:0000313" key="9">
    <source>
        <dbReference type="EMBL" id="RGE70868.1"/>
    </source>
</evidence>
<dbReference type="PANTHER" id="PTHR43744">
    <property type="entry name" value="ABC TRANSPORTER PERMEASE PROTEIN MG189-RELATED-RELATED"/>
    <property type="match status" value="1"/>
</dbReference>
<keyword evidence="5 7" id="KW-1133">Transmembrane helix</keyword>
<evidence type="ECO:0000259" key="8">
    <source>
        <dbReference type="PROSITE" id="PS50928"/>
    </source>
</evidence>
<evidence type="ECO:0000256" key="6">
    <source>
        <dbReference type="ARBA" id="ARBA00023136"/>
    </source>
</evidence>
<evidence type="ECO:0000256" key="2">
    <source>
        <dbReference type="ARBA" id="ARBA00022448"/>
    </source>
</evidence>
<keyword evidence="2 7" id="KW-0813">Transport</keyword>
<feature type="transmembrane region" description="Helical" evidence="7">
    <location>
        <begin position="72"/>
        <end position="95"/>
    </location>
</feature>
<dbReference type="PANTHER" id="PTHR43744:SF9">
    <property type="entry name" value="POLYGALACTURONAN_RHAMNOGALACTURONAN TRANSPORT SYSTEM PERMEASE PROTEIN YTCP"/>
    <property type="match status" value="1"/>
</dbReference>
<feature type="transmembrane region" description="Helical" evidence="7">
    <location>
        <begin position="139"/>
        <end position="161"/>
    </location>
</feature>
<feature type="transmembrane region" description="Helical" evidence="7">
    <location>
        <begin position="261"/>
        <end position="280"/>
    </location>
</feature>
<reference evidence="9 10" key="1">
    <citation type="submission" date="2018-08" db="EMBL/GenBank/DDBJ databases">
        <title>A genome reference for cultivated species of the human gut microbiota.</title>
        <authorList>
            <person name="Zou Y."/>
            <person name="Xue W."/>
            <person name="Luo G."/>
        </authorList>
    </citation>
    <scope>NUCLEOTIDE SEQUENCE [LARGE SCALE GENOMIC DNA]</scope>
    <source>
        <strain evidence="9 10">AF26-4BH</strain>
    </source>
</reference>
<evidence type="ECO:0000313" key="10">
    <source>
        <dbReference type="Proteomes" id="UP000261166"/>
    </source>
</evidence>